<dbReference type="EMBL" id="UINC01116066">
    <property type="protein sequence ID" value="SVC87552.1"/>
    <property type="molecule type" value="Genomic_DNA"/>
</dbReference>
<reference evidence="1" key="1">
    <citation type="submission" date="2018-05" db="EMBL/GenBank/DDBJ databases">
        <authorList>
            <person name="Lanie J.A."/>
            <person name="Ng W.-L."/>
            <person name="Kazmierczak K.M."/>
            <person name="Andrzejewski T.M."/>
            <person name="Davidsen T.M."/>
            <person name="Wayne K.J."/>
            <person name="Tettelin H."/>
            <person name="Glass J.I."/>
            <person name="Rusch D."/>
            <person name="Podicherti R."/>
            <person name="Tsui H.-C.T."/>
            <person name="Winkler M.E."/>
        </authorList>
    </citation>
    <scope>NUCLEOTIDE SEQUENCE</scope>
</reference>
<organism evidence="1">
    <name type="scientific">marine metagenome</name>
    <dbReference type="NCBI Taxonomy" id="408172"/>
    <lineage>
        <taxon>unclassified sequences</taxon>
        <taxon>metagenomes</taxon>
        <taxon>ecological metagenomes</taxon>
    </lineage>
</organism>
<proteinExistence type="predicted"/>
<name>A0A382QRV3_9ZZZZ</name>
<evidence type="ECO:0000313" key="1">
    <source>
        <dbReference type="EMBL" id="SVC87552.1"/>
    </source>
</evidence>
<sequence>MLNVVRYQILSCEKQCFDTGFPRNGRNHQLKHEFRVQRAVILFRYSEGVTPLISRKALLKGVIDW</sequence>
<gene>
    <name evidence="1" type="ORF">METZ01_LOCUS340406</name>
</gene>
<dbReference type="AlphaFoldDB" id="A0A382QRV3"/>
<accession>A0A382QRV3</accession>
<protein>
    <submittedName>
        <fullName evidence="1">Uncharacterized protein</fullName>
    </submittedName>
</protein>